<dbReference type="Proteomes" id="UP000004750">
    <property type="component" value="Unassembled WGS sequence"/>
</dbReference>
<comment type="caution">
    <text evidence="1">The sequence shown here is derived from an EMBL/GenBank/DDBJ whole genome shotgun (WGS) entry which is preliminary data.</text>
</comment>
<dbReference type="STRING" id="797473.HMPREF9080_01258"/>
<reference evidence="1 2" key="1">
    <citation type="submission" date="2011-08" db="EMBL/GenBank/DDBJ databases">
        <authorList>
            <person name="Weinstock G."/>
            <person name="Sodergren E."/>
            <person name="Clifton S."/>
            <person name="Fulton L."/>
            <person name="Fulton B."/>
            <person name="Courtney L."/>
            <person name="Fronick C."/>
            <person name="Harrison M."/>
            <person name="Strong C."/>
            <person name="Farmer C."/>
            <person name="Delahaunty K."/>
            <person name="Markovic C."/>
            <person name="Hall O."/>
            <person name="Minx P."/>
            <person name="Tomlinson C."/>
            <person name="Mitreva M."/>
            <person name="Hou S."/>
            <person name="Chen J."/>
            <person name="Wollam A."/>
            <person name="Pepin K.H."/>
            <person name="Johnson M."/>
            <person name="Bhonagiri V."/>
            <person name="Zhang X."/>
            <person name="Suruliraj S."/>
            <person name="Warren W."/>
            <person name="Chinwalla A."/>
            <person name="Mardis E.R."/>
            <person name="Wilson R.K."/>
        </authorList>
    </citation>
    <scope>NUCLEOTIDE SEQUENCE [LARGE SCALE GENOMIC DNA]</scope>
    <source>
        <strain evidence="1 2">F0432</strain>
    </source>
</reference>
<dbReference type="EMBL" id="AGCM01000068">
    <property type="protein sequence ID" value="EHM54547.1"/>
    <property type="molecule type" value="Genomic_DNA"/>
</dbReference>
<gene>
    <name evidence="1" type="ORF">HMPREF9080_01258</name>
</gene>
<organism evidence="1 2">
    <name type="scientific">Cardiobacterium valvarum F0432</name>
    <dbReference type="NCBI Taxonomy" id="797473"/>
    <lineage>
        <taxon>Bacteria</taxon>
        <taxon>Pseudomonadati</taxon>
        <taxon>Pseudomonadota</taxon>
        <taxon>Gammaproteobacteria</taxon>
        <taxon>Cardiobacteriales</taxon>
        <taxon>Cardiobacteriaceae</taxon>
        <taxon>Cardiobacterium</taxon>
    </lineage>
</organism>
<evidence type="ECO:0000313" key="1">
    <source>
        <dbReference type="EMBL" id="EHM54547.1"/>
    </source>
</evidence>
<evidence type="ECO:0000313" key="2">
    <source>
        <dbReference type="Proteomes" id="UP000004750"/>
    </source>
</evidence>
<sequence length="44" mass="4892">MSSYPSISPSLKYDSLGALYQIHGKQHTIHGYSRAFHGKSITII</sequence>
<dbReference type="AlphaFoldDB" id="G9ZEK3"/>
<accession>G9ZEK3</accession>
<dbReference type="HOGENOM" id="CLU_3213990_0_0_6"/>
<proteinExistence type="predicted"/>
<name>G9ZEK3_9GAMM</name>
<protein>
    <submittedName>
        <fullName evidence="1">Uncharacterized protein</fullName>
    </submittedName>
</protein>